<gene>
    <name evidence="3" type="primary">Os-E</name>
    <name evidence="3" type="ORF">CM83_19706</name>
</gene>
<dbReference type="Gene3D" id="1.10.238.20">
    <property type="entry name" value="Pheromone/general odorant binding protein domain"/>
    <property type="match status" value="1"/>
</dbReference>
<dbReference type="SMART" id="SM00708">
    <property type="entry name" value="PhBP"/>
    <property type="match status" value="1"/>
</dbReference>
<dbReference type="EMBL" id="GBRD01007067">
    <property type="protein sequence ID" value="JAG58754.1"/>
    <property type="molecule type" value="Transcribed_RNA"/>
</dbReference>
<dbReference type="GO" id="GO:0005549">
    <property type="term" value="F:odorant binding"/>
    <property type="evidence" value="ECO:0007669"/>
    <property type="project" value="InterPro"/>
</dbReference>
<feature type="chain" id="PRO_5015033541" evidence="2">
    <location>
        <begin position="21"/>
        <end position="165"/>
    </location>
</feature>
<dbReference type="EMBL" id="GBHO01044918">
    <property type="protein sequence ID" value="JAF98685.1"/>
    <property type="molecule type" value="Transcribed_RNA"/>
</dbReference>
<organism evidence="3">
    <name type="scientific">Lygus hesperus</name>
    <name type="common">Western plant bug</name>
    <dbReference type="NCBI Taxonomy" id="30085"/>
    <lineage>
        <taxon>Eukaryota</taxon>
        <taxon>Metazoa</taxon>
        <taxon>Ecdysozoa</taxon>
        <taxon>Arthropoda</taxon>
        <taxon>Hexapoda</taxon>
        <taxon>Insecta</taxon>
        <taxon>Pterygota</taxon>
        <taxon>Neoptera</taxon>
        <taxon>Paraneoptera</taxon>
        <taxon>Hemiptera</taxon>
        <taxon>Heteroptera</taxon>
        <taxon>Panheteroptera</taxon>
        <taxon>Cimicomorpha</taxon>
        <taxon>Miridae</taxon>
        <taxon>Mirini</taxon>
        <taxon>Lygus</taxon>
    </lineage>
</organism>
<proteinExistence type="predicted"/>
<dbReference type="SUPFAM" id="SSF47565">
    <property type="entry name" value="Insect pheromone/odorant-binding proteins"/>
    <property type="match status" value="1"/>
</dbReference>
<dbReference type="GO" id="GO:0007608">
    <property type="term" value="P:sensory perception of smell"/>
    <property type="evidence" value="ECO:0007669"/>
    <property type="project" value="TreeGrafter"/>
</dbReference>
<reference evidence="4" key="3">
    <citation type="submission" date="2014-09" db="EMBL/GenBank/DDBJ databases">
        <authorList>
            <person name="Magalhaes I.L.F."/>
            <person name="Oliveira U."/>
            <person name="Santos F.R."/>
            <person name="Vidigal T.H.D.A."/>
            <person name="Brescovit A.D."/>
            <person name="Santos A.J."/>
        </authorList>
    </citation>
    <scope>NUCLEOTIDE SEQUENCE</scope>
</reference>
<reference evidence="3" key="1">
    <citation type="journal article" date="2014" name="PLoS ONE">
        <title>Transcriptome-Based Identification of ABC Transporters in the Western Tarnished Plant Bug Lygus hesperus.</title>
        <authorList>
            <person name="Hull J.J."/>
            <person name="Chaney K."/>
            <person name="Geib S.M."/>
            <person name="Fabrick J.A."/>
            <person name="Brent C.S."/>
            <person name="Walsh D."/>
            <person name="Lavine L.C."/>
        </authorList>
    </citation>
    <scope>NUCLEOTIDE SEQUENCE</scope>
</reference>
<keyword evidence="1 2" id="KW-0732">Signal</keyword>
<reference evidence="3" key="2">
    <citation type="submission" date="2014-07" db="EMBL/GenBank/DDBJ databases">
        <authorList>
            <person name="Hull J."/>
        </authorList>
    </citation>
    <scope>NUCLEOTIDE SEQUENCE</scope>
</reference>
<dbReference type="PANTHER" id="PTHR11857">
    <property type="entry name" value="ODORANT BINDING PROTEIN-RELATED"/>
    <property type="match status" value="1"/>
</dbReference>
<name>A0A0A9VTZ1_LYGHE</name>
<feature type="signal peptide" evidence="2">
    <location>
        <begin position="1"/>
        <end position="20"/>
    </location>
</feature>
<evidence type="ECO:0000313" key="3">
    <source>
        <dbReference type="EMBL" id="JAF98685.1"/>
    </source>
</evidence>
<dbReference type="InterPro" id="IPR036728">
    <property type="entry name" value="PBP_GOBP_sf"/>
</dbReference>
<accession>A0A0A9VTZ1</accession>
<dbReference type="GO" id="GO:0005615">
    <property type="term" value="C:extracellular space"/>
    <property type="evidence" value="ECO:0007669"/>
    <property type="project" value="TreeGrafter"/>
</dbReference>
<sequence>MIINIVFLLTVSISPYFVEGQELPPPTGVANKTGVFKESVIRTAKYCSSIYETSTLAIVALLMSENSEDQNGKCFLNCMLQRFRLMNKQGTYNKDKFKPFLEYIPDSRFLQSIKGNLKTCLNEKDPAPCEKAYKFIKCFYTRAKNKDELTASGDIKPAEGFRRIR</sequence>
<dbReference type="InterPro" id="IPR006170">
    <property type="entry name" value="PBP/GOBP"/>
</dbReference>
<protein>
    <submittedName>
        <fullName evidence="3">Pheromone-binding protein-related protein 6</fullName>
    </submittedName>
</protein>
<dbReference type="AlphaFoldDB" id="A0A0A9VTZ1"/>
<evidence type="ECO:0000256" key="2">
    <source>
        <dbReference type="SAM" id="SignalP"/>
    </source>
</evidence>
<evidence type="ECO:0000256" key="1">
    <source>
        <dbReference type="ARBA" id="ARBA00022729"/>
    </source>
</evidence>
<dbReference type="CDD" id="cd23992">
    <property type="entry name" value="PBP_GOBP"/>
    <property type="match status" value="1"/>
</dbReference>
<dbReference type="Pfam" id="PF01395">
    <property type="entry name" value="PBP_GOBP"/>
    <property type="match status" value="1"/>
</dbReference>
<evidence type="ECO:0000313" key="4">
    <source>
        <dbReference type="EMBL" id="JAG58754.1"/>
    </source>
</evidence>